<name>A0A4D8PF35_9PROT</name>
<evidence type="ECO:0000313" key="2">
    <source>
        <dbReference type="Proteomes" id="UP000298595"/>
    </source>
</evidence>
<dbReference type="KEGG" id="aare:D3093_11650"/>
<dbReference type="AlphaFoldDB" id="A0A4D8PF35"/>
<evidence type="ECO:0000313" key="1">
    <source>
        <dbReference type="EMBL" id="QCN95860.1"/>
    </source>
</evidence>
<protein>
    <submittedName>
        <fullName evidence="1">Uncharacterized protein</fullName>
    </submittedName>
</protein>
<dbReference type="Proteomes" id="UP000298595">
    <property type="component" value="Chromosome"/>
</dbReference>
<dbReference type="RefSeq" id="WP_137115578.1">
    <property type="nucleotide sequence ID" value="NZ_CP032321.1"/>
</dbReference>
<accession>A0A4D8PF35</accession>
<gene>
    <name evidence="1" type="ORF">D3093_11650</name>
</gene>
<reference evidence="1 2" key="1">
    <citation type="submission" date="2018-09" db="EMBL/GenBank/DDBJ databases">
        <title>Whole genome based analysis of evolution and adaptive divergence in Indian and Brazilian strains of Azospirillum brasilense.</title>
        <authorList>
            <person name="Singh C."/>
            <person name="Tripathi A.K."/>
        </authorList>
    </citation>
    <scope>NUCLEOTIDE SEQUENCE [LARGE SCALE GENOMIC DNA]</scope>
    <source>
        <strain evidence="1 2">MTCC4035</strain>
    </source>
</reference>
<dbReference type="EMBL" id="CP032321">
    <property type="protein sequence ID" value="QCN95860.1"/>
    <property type="molecule type" value="Genomic_DNA"/>
</dbReference>
<proteinExistence type="predicted"/>
<organism evidence="1 2">
    <name type="scientific">Azospirillum argentinense</name>
    <dbReference type="NCBI Taxonomy" id="2970906"/>
    <lineage>
        <taxon>Bacteria</taxon>
        <taxon>Pseudomonadati</taxon>
        <taxon>Pseudomonadota</taxon>
        <taxon>Alphaproteobacteria</taxon>
        <taxon>Rhodospirillales</taxon>
        <taxon>Azospirillaceae</taxon>
        <taxon>Azospirillum</taxon>
    </lineage>
</organism>
<sequence>MFDTKTKAKQSAKSQLKLGKDWSKVVQLDDGTFDVITDDSDFEPCLEQVVGEWTLQGDEKVWTDNPNYDPDRVIE</sequence>